<dbReference type="Pfam" id="PF00782">
    <property type="entry name" value="DSPc"/>
    <property type="match status" value="1"/>
</dbReference>
<organism evidence="4 5">
    <name type="scientific">Xanthomonas floridensis</name>
    <dbReference type="NCBI Taxonomy" id="1843580"/>
    <lineage>
        <taxon>Bacteria</taxon>
        <taxon>Pseudomonadati</taxon>
        <taxon>Pseudomonadota</taxon>
        <taxon>Gammaproteobacteria</taxon>
        <taxon>Lysobacterales</taxon>
        <taxon>Lysobacteraceae</taxon>
        <taxon>Xanthomonas</taxon>
    </lineage>
</organism>
<dbReference type="CDD" id="cd03386">
    <property type="entry name" value="PAP2_Aur1_like"/>
    <property type="match status" value="1"/>
</dbReference>
<feature type="transmembrane region" description="Helical" evidence="1">
    <location>
        <begin position="218"/>
        <end position="236"/>
    </location>
</feature>
<feature type="transmembrane region" description="Helical" evidence="1">
    <location>
        <begin position="158"/>
        <end position="176"/>
    </location>
</feature>
<evidence type="ECO:0000259" key="2">
    <source>
        <dbReference type="PROSITE" id="PS50056"/>
    </source>
</evidence>
<feature type="transmembrane region" description="Helical" evidence="1">
    <location>
        <begin position="115"/>
        <end position="146"/>
    </location>
</feature>
<evidence type="ECO:0000256" key="1">
    <source>
        <dbReference type="SAM" id="Phobius"/>
    </source>
</evidence>
<keyword evidence="1" id="KW-0472">Membrane</keyword>
<reference evidence="3 6" key="2">
    <citation type="submission" date="2023-12" db="EMBL/GenBank/DDBJ databases">
        <title>Genome sequencing of Xanthomonas floridensis.</title>
        <authorList>
            <person name="Greer S."/>
            <person name="Harrison J."/>
            <person name="Grant M."/>
            <person name="Vicente J."/>
            <person name="Studholme D."/>
        </authorList>
    </citation>
    <scope>NUCLEOTIDE SEQUENCE [LARGE SCALE GENOMIC DNA]</scope>
    <source>
        <strain evidence="3 6">WHRI 8848</strain>
    </source>
</reference>
<dbReference type="OrthoDB" id="256494at2"/>
<dbReference type="InterPro" id="IPR029021">
    <property type="entry name" value="Prot-tyrosine_phosphatase-like"/>
</dbReference>
<feature type="transmembrane region" description="Helical" evidence="1">
    <location>
        <begin position="242"/>
        <end position="265"/>
    </location>
</feature>
<dbReference type="InterPro" id="IPR000340">
    <property type="entry name" value="Dual-sp_phosphatase_cat-dom"/>
</dbReference>
<keyword evidence="1" id="KW-0812">Transmembrane</keyword>
<name>A0A1A9MGJ0_9XANT</name>
<dbReference type="STRING" id="1843580.A7D17_09895"/>
<accession>A0A1A9MGJ0</accession>
<dbReference type="EMBL" id="JAYFSO010000007">
    <property type="protein sequence ID" value="MEA5123665.1"/>
    <property type="molecule type" value="Genomic_DNA"/>
</dbReference>
<feature type="transmembrane region" description="Helical" evidence="1">
    <location>
        <begin position="182"/>
        <end position="197"/>
    </location>
</feature>
<dbReference type="SMART" id="SM00195">
    <property type="entry name" value="DSPc"/>
    <property type="match status" value="1"/>
</dbReference>
<evidence type="ECO:0000313" key="6">
    <source>
        <dbReference type="Proteomes" id="UP001303614"/>
    </source>
</evidence>
<sequence length="445" mass="49162">MTPDARPTGRAALWLALLGPFFFLSYGLANTLAGRAGSVPSVVFDWEHGMPFWPWTIVPYWSIDLFYAASFFVCRTRRELDTHALRLLSAQLVCVACFVLWPLRYSFVRPETDGVFGWLFAVLLGFDKPFNQAPSLHIVLLVVLWVRYAQHLPGMWRWLLHGWFALIGVSVLTTYQHHFLDIPTGLAAGWLCVWLWPERIAAPFAQARPTREARRWQLAAAYLTGALISTALARWSGGAGWWALWLSLSLGLVALNYAALGPLGFQKRSDGRLSLAARWLFAPYLLAAWCNSRAWTRRDPLPRVVCDDVWLGRIPLPAQRAGFAAVVDLSAELPLHAARPHDQVIPMLDLVPPPPASLAAAADAIEAARTQGAVLVCCALGYSRSAASVASWLVRSGRARDVDAAIAQLRAVRPTIVLGRAHRTAIVAACGGHDSDDTVPERRPR</sequence>
<dbReference type="Proteomes" id="UP000077659">
    <property type="component" value="Unassembled WGS sequence"/>
</dbReference>
<evidence type="ECO:0000313" key="5">
    <source>
        <dbReference type="Proteomes" id="UP000077659"/>
    </source>
</evidence>
<reference evidence="4 5" key="1">
    <citation type="submission" date="2016-05" db="EMBL/GenBank/DDBJ databases">
        <title>Pathogenic, phenotypic and molecular characterisation of Xanthomonas nasturtii sp. nov. and Xanthomonas floridensis sp. nov., new species of Xanthomonas associated with watercress production in Florida.</title>
        <authorList>
            <person name="Vicente J.G."/>
            <person name="Rothwell S."/>
            <person name="Holub E.B."/>
            <person name="Studholme D.J."/>
        </authorList>
    </citation>
    <scope>NUCLEOTIDE SEQUENCE [LARGE SCALE GENOMIC DNA]</scope>
    <source>
        <strain evidence="4 5">WHRI 8848</strain>
    </source>
</reference>
<dbReference type="Gene3D" id="3.90.190.10">
    <property type="entry name" value="Protein tyrosine phosphatase superfamily"/>
    <property type="match status" value="1"/>
</dbReference>
<gene>
    <name evidence="4" type="ORF">A7D17_09895</name>
    <name evidence="3" type="ORF">VB146_07260</name>
</gene>
<feature type="domain" description="Tyrosine specific protein phosphatases" evidence="2">
    <location>
        <begin position="356"/>
        <end position="424"/>
    </location>
</feature>
<dbReference type="InterPro" id="IPR000387">
    <property type="entry name" value="Tyr_Pase_dom"/>
</dbReference>
<protein>
    <submittedName>
        <fullName evidence="3">Phosphatase PAP2/dual specificity phosphatase family protein</fullName>
    </submittedName>
    <submittedName>
        <fullName evidence="4">Serine/threonine protein phosphatase</fullName>
    </submittedName>
</protein>
<dbReference type="EMBL" id="LXNG01000002">
    <property type="protein sequence ID" value="OAG69179.1"/>
    <property type="molecule type" value="Genomic_DNA"/>
</dbReference>
<keyword evidence="1" id="KW-1133">Transmembrane helix</keyword>
<dbReference type="InterPro" id="IPR020422">
    <property type="entry name" value="TYR_PHOSPHATASE_DUAL_dom"/>
</dbReference>
<dbReference type="PROSITE" id="PS50056">
    <property type="entry name" value="TYR_PHOSPHATASE_2"/>
    <property type="match status" value="1"/>
</dbReference>
<dbReference type="RefSeq" id="WP_064507533.1">
    <property type="nucleotide sequence ID" value="NZ_JAYFSN010000006.1"/>
</dbReference>
<proteinExistence type="predicted"/>
<dbReference type="AlphaFoldDB" id="A0A1A9MGJ0"/>
<keyword evidence="6" id="KW-1185">Reference proteome</keyword>
<dbReference type="PANTHER" id="PTHR47216">
    <property type="match status" value="1"/>
</dbReference>
<comment type="caution">
    <text evidence="4">The sequence shown here is derived from an EMBL/GenBank/DDBJ whole genome shotgun (WGS) entry which is preliminary data.</text>
</comment>
<dbReference type="Proteomes" id="UP001303614">
    <property type="component" value="Unassembled WGS sequence"/>
</dbReference>
<dbReference type="PANTHER" id="PTHR47216:SF4">
    <property type="entry name" value="OS01G0859400 PROTEIN"/>
    <property type="match status" value="1"/>
</dbReference>
<feature type="transmembrane region" description="Helical" evidence="1">
    <location>
        <begin position="85"/>
        <end position="103"/>
    </location>
</feature>
<feature type="transmembrane region" description="Helical" evidence="1">
    <location>
        <begin position="53"/>
        <end position="73"/>
    </location>
</feature>
<evidence type="ECO:0000313" key="3">
    <source>
        <dbReference type="EMBL" id="MEA5123665.1"/>
    </source>
</evidence>
<evidence type="ECO:0000313" key="4">
    <source>
        <dbReference type="EMBL" id="OAG69179.1"/>
    </source>
</evidence>
<dbReference type="SUPFAM" id="SSF52799">
    <property type="entry name" value="(Phosphotyrosine protein) phosphatases II"/>
    <property type="match status" value="1"/>
</dbReference>